<evidence type="ECO:0000256" key="4">
    <source>
        <dbReference type="ARBA" id="ARBA00023004"/>
    </source>
</evidence>
<dbReference type="SUPFAM" id="SSF46458">
    <property type="entry name" value="Globin-like"/>
    <property type="match status" value="1"/>
</dbReference>
<keyword evidence="3" id="KW-0479">Metal-binding</keyword>
<evidence type="ECO:0000256" key="1">
    <source>
        <dbReference type="ARBA" id="ARBA00022617"/>
    </source>
</evidence>
<comment type="similarity">
    <text evidence="5">Belongs to the globin family.</text>
</comment>
<dbReference type="GO" id="GO:0046210">
    <property type="term" value="P:nitric oxide catabolic process"/>
    <property type="evidence" value="ECO:0007669"/>
    <property type="project" value="TreeGrafter"/>
</dbReference>
<evidence type="ECO:0000256" key="5">
    <source>
        <dbReference type="RuleBase" id="RU000356"/>
    </source>
</evidence>
<evidence type="ECO:0000259" key="6">
    <source>
        <dbReference type="PROSITE" id="PS01033"/>
    </source>
</evidence>
<dbReference type="PRINTS" id="PR00188">
    <property type="entry name" value="PLANTGLOBIN"/>
</dbReference>
<dbReference type="KEGG" id="pphe:PP2015_95"/>
<keyword evidence="1 5" id="KW-0349">Heme</keyword>
<dbReference type="PATRIC" id="fig|161398.10.peg.97"/>
<feature type="domain" description="Globin" evidence="6">
    <location>
        <begin position="2"/>
        <end position="136"/>
    </location>
</feature>
<accession>A0A0S2JXY1</accession>
<keyword evidence="4" id="KW-0408">Iron</keyword>
<evidence type="ECO:0000256" key="3">
    <source>
        <dbReference type="ARBA" id="ARBA00022723"/>
    </source>
</evidence>
<dbReference type="AlphaFoldDB" id="A0A0S2JXY1"/>
<keyword evidence="8" id="KW-1185">Reference proteome</keyword>
<dbReference type="Gene3D" id="1.10.490.10">
    <property type="entry name" value="Globins"/>
    <property type="match status" value="1"/>
</dbReference>
<dbReference type="RefSeq" id="WP_058028417.1">
    <property type="nucleotide sequence ID" value="NZ_CP013187.1"/>
</dbReference>
<keyword evidence="2 5" id="KW-0561">Oxygen transport</keyword>
<dbReference type="Pfam" id="PF00042">
    <property type="entry name" value="Globin"/>
    <property type="match status" value="1"/>
</dbReference>
<dbReference type="InterPro" id="IPR000971">
    <property type="entry name" value="Globin"/>
</dbReference>
<sequence>MSITDRQKKLVQRSFVQIEHYAEEAAELFYQTLFQYDPSLKQLFKNDIKSQGHKFMMTLRVAVRGLDDVNALVPVLVQLAERHVGYGVQAKDFTPVGNALLYTLKMGLGDAWTPELRQAWVDTFRMIATVMKAHAFKG</sequence>
<dbReference type="InterPro" id="IPR009050">
    <property type="entry name" value="Globin-like_sf"/>
</dbReference>
<dbReference type="CDD" id="cd12131">
    <property type="entry name" value="HGbI-like"/>
    <property type="match status" value="1"/>
</dbReference>
<dbReference type="PANTHER" id="PTHR43396:SF3">
    <property type="entry name" value="FLAVOHEMOPROTEIN"/>
    <property type="match status" value="1"/>
</dbReference>
<keyword evidence="5" id="KW-0813">Transport</keyword>
<dbReference type="InterPro" id="IPR012292">
    <property type="entry name" value="Globin/Proto"/>
</dbReference>
<dbReference type="EMBL" id="CP013187">
    <property type="protein sequence ID" value="ALO40623.1"/>
    <property type="molecule type" value="Genomic_DNA"/>
</dbReference>
<protein>
    <submittedName>
        <fullName evidence="7">Putative bacterial hemoglobin</fullName>
    </submittedName>
</protein>
<organism evidence="7 8">
    <name type="scientific">Pseudoalteromonas phenolica</name>
    <dbReference type="NCBI Taxonomy" id="161398"/>
    <lineage>
        <taxon>Bacteria</taxon>
        <taxon>Pseudomonadati</taxon>
        <taxon>Pseudomonadota</taxon>
        <taxon>Gammaproteobacteria</taxon>
        <taxon>Alteromonadales</taxon>
        <taxon>Pseudoalteromonadaceae</taxon>
        <taxon>Pseudoalteromonas</taxon>
    </lineage>
</organism>
<dbReference type="GO" id="GO:0071949">
    <property type="term" value="F:FAD binding"/>
    <property type="evidence" value="ECO:0007669"/>
    <property type="project" value="TreeGrafter"/>
</dbReference>
<dbReference type="GO" id="GO:0020037">
    <property type="term" value="F:heme binding"/>
    <property type="evidence" value="ECO:0007669"/>
    <property type="project" value="InterPro"/>
</dbReference>
<dbReference type="STRING" id="161398.PP2015_95"/>
<evidence type="ECO:0000256" key="2">
    <source>
        <dbReference type="ARBA" id="ARBA00022621"/>
    </source>
</evidence>
<dbReference type="GO" id="GO:0019825">
    <property type="term" value="F:oxygen binding"/>
    <property type="evidence" value="ECO:0007669"/>
    <property type="project" value="InterPro"/>
</dbReference>
<evidence type="ECO:0000313" key="8">
    <source>
        <dbReference type="Proteomes" id="UP000061457"/>
    </source>
</evidence>
<gene>
    <name evidence="7" type="ORF">PP2015_95</name>
</gene>
<dbReference type="GO" id="GO:0071500">
    <property type="term" value="P:cellular response to nitrosative stress"/>
    <property type="evidence" value="ECO:0007669"/>
    <property type="project" value="TreeGrafter"/>
</dbReference>
<dbReference type="PROSITE" id="PS01033">
    <property type="entry name" value="GLOBIN"/>
    <property type="match status" value="1"/>
</dbReference>
<dbReference type="OrthoDB" id="9801223at2"/>
<dbReference type="GO" id="GO:0005344">
    <property type="term" value="F:oxygen carrier activity"/>
    <property type="evidence" value="ECO:0007669"/>
    <property type="project" value="UniProtKB-KW"/>
</dbReference>
<dbReference type="GO" id="GO:0046872">
    <property type="term" value="F:metal ion binding"/>
    <property type="evidence" value="ECO:0007669"/>
    <property type="project" value="UniProtKB-KW"/>
</dbReference>
<dbReference type="Proteomes" id="UP000061457">
    <property type="component" value="Chromosome I"/>
</dbReference>
<proteinExistence type="inferred from homology"/>
<evidence type="ECO:0000313" key="7">
    <source>
        <dbReference type="EMBL" id="ALO40623.1"/>
    </source>
</evidence>
<dbReference type="GO" id="GO:0008941">
    <property type="term" value="F:nitric oxide dioxygenase NAD(P)H activity"/>
    <property type="evidence" value="ECO:0007669"/>
    <property type="project" value="TreeGrafter"/>
</dbReference>
<name>A0A0S2JXY1_9GAMM</name>
<reference evidence="8" key="1">
    <citation type="submission" date="2015-11" db="EMBL/GenBank/DDBJ databases">
        <authorList>
            <person name="Kim K.M."/>
        </authorList>
    </citation>
    <scope>NUCLEOTIDE SEQUENCE [LARGE SCALE GENOMIC DNA]</scope>
    <source>
        <strain evidence="8">KCTC 12086</strain>
    </source>
</reference>
<dbReference type="PANTHER" id="PTHR43396">
    <property type="entry name" value="FLAVOHEMOPROTEIN"/>
    <property type="match status" value="1"/>
</dbReference>